<proteinExistence type="predicted"/>
<protein>
    <recommendedName>
        <fullName evidence="4">Ferric oxidoreductase domain-containing protein</fullName>
    </recommendedName>
</protein>
<comment type="caution">
    <text evidence="2">The sequence shown here is derived from an EMBL/GenBank/DDBJ whole genome shotgun (WGS) entry which is preliminary data.</text>
</comment>
<dbReference type="EMBL" id="JAQOSQ010000004">
    <property type="protein sequence ID" value="MDJ1182927.1"/>
    <property type="molecule type" value="Genomic_DNA"/>
</dbReference>
<accession>A0ABT7BUR2</accession>
<keyword evidence="1" id="KW-0472">Membrane</keyword>
<organism evidence="2 3">
    <name type="scientific">Roseofilum casamattae BLCC-M143</name>
    <dbReference type="NCBI Taxonomy" id="3022442"/>
    <lineage>
        <taxon>Bacteria</taxon>
        <taxon>Bacillati</taxon>
        <taxon>Cyanobacteriota</taxon>
        <taxon>Cyanophyceae</taxon>
        <taxon>Desertifilales</taxon>
        <taxon>Desertifilaceae</taxon>
        <taxon>Roseofilum</taxon>
        <taxon>Roseofilum casamattae</taxon>
    </lineage>
</organism>
<name>A0ABT7BUR2_9CYAN</name>
<feature type="transmembrane region" description="Helical" evidence="1">
    <location>
        <begin position="39"/>
        <end position="60"/>
    </location>
</feature>
<keyword evidence="1" id="KW-1133">Transmembrane helix</keyword>
<gene>
    <name evidence="2" type="ORF">PMH09_06925</name>
</gene>
<evidence type="ECO:0000313" key="2">
    <source>
        <dbReference type="EMBL" id="MDJ1182927.1"/>
    </source>
</evidence>
<sequence>MHGMKPQGFLRWSGVAIATVLMLLTSSLVLYPTLTDDNILIALRLTSVTTAFPFLLLFVAQPLATRSYEVRQWLDRDRQNLWHILSISHFIHLYQISLYYQLGHSCSLTVWLVTSPLWIVMAIVSGIELIRPDLMNRFYQGQAPKSFALLYRIGVWYIWFVFTLAFGLGTMGKHLLFYNVPALILFLAGAAVYAIALWRKWRTS</sequence>
<dbReference type="RefSeq" id="WP_283757578.1">
    <property type="nucleotide sequence ID" value="NZ_JAQOSQ010000004.1"/>
</dbReference>
<evidence type="ECO:0008006" key="4">
    <source>
        <dbReference type="Google" id="ProtNLM"/>
    </source>
</evidence>
<feature type="transmembrane region" description="Helical" evidence="1">
    <location>
        <begin position="12"/>
        <end position="33"/>
    </location>
</feature>
<keyword evidence="3" id="KW-1185">Reference proteome</keyword>
<feature type="transmembrane region" description="Helical" evidence="1">
    <location>
        <begin position="108"/>
        <end position="129"/>
    </location>
</feature>
<evidence type="ECO:0000313" key="3">
    <source>
        <dbReference type="Proteomes" id="UP001232992"/>
    </source>
</evidence>
<keyword evidence="1" id="KW-0812">Transmembrane</keyword>
<evidence type="ECO:0000256" key="1">
    <source>
        <dbReference type="SAM" id="Phobius"/>
    </source>
</evidence>
<feature type="transmembrane region" description="Helical" evidence="1">
    <location>
        <begin position="81"/>
        <end position="102"/>
    </location>
</feature>
<feature type="transmembrane region" description="Helical" evidence="1">
    <location>
        <begin position="149"/>
        <end position="169"/>
    </location>
</feature>
<reference evidence="2 3" key="1">
    <citation type="submission" date="2023-01" db="EMBL/GenBank/DDBJ databases">
        <title>Novel diversity within Roseofilum (Cyanobacteria; Desertifilaceae) from marine benthic mats with descriptions of four novel species.</title>
        <authorList>
            <person name="Wang Y."/>
            <person name="Berthold D.E."/>
            <person name="Hu J."/>
            <person name="Lefler F.W."/>
            <person name="Laughinghouse H.D. IV."/>
        </authorList>
    </citation>
    <scope>NUCLEOTIDE SEQUENCE [LARGE SCALE GENOMIC DNA]</scope>
    <source>
        <strain evidence="2 3">BLCC-M143</strain>
    </source>
</reference>
<feature type="transmembrane region" description="Helical" evidence="1">
    <location>
        <begin position="175"/>
        <end position="198"/>
    </location>
</feature>
<dbReference type="Proteomes" id="UP001232992">
    <property type="component" value="Unassembled WGS sequence"/>
</dbReference>